<keyword evidence="2" id="KW-1185">Reference proteome</keyword>
<dbReference type="AlphaFoldDB" id="A0A4R0JGE1"/>
<accession>A0A4R0JGE1</accession>
<protein>
    <submittedName>
        <fullName evidence="1">Uncharacterized protein</fullName>
    </submittedName>
</protein>
<evidence type="ECO:0000313" key="2">
    <source>
        <dbReference type="Proteomes" id="UP000293342"/>
    </source>
</evidence>
<evidence type="ECO:0000313" key="1">
    <source>
        <dbReference type="EMBL" id="TCC45237.1"/>
    </source>
</evidence>
<name>A0A4R0JGE1_9ACTN</name>
<reference evidence="1 2" key="1">
    <citation type="submission" date="2019-02" db="EMBL/GenBank/DDBJ databases">
        <title>Kribbella capetownensis sp. nov. and Kribbella speibonae sp. nov., isolated from soil.</title>
        <authorList>
            <person name="Curtis S.M."/>
            <person name="Norton I."/>
            <person name="Everest G.J."/>
            <person name="Meyers P.R."/>
        </authorList>
    </citation>
    <scope>NUCLEOTIDE SEQUENCE [LARGE SCALE GENOMIC DNA]</scope>
    <source>
        <strain evidence="1 2">YM53</strain>
    </source>
</reference>
<comment type="caution">
    <text evidence="1">The sequence shown here is derived from an EMBL/GenBank/DDBJ whole genome shotgun (WGS) entry which is preliminary data.</text>
</comment>
<sequence>MRLFAGKSTVRKLTPPAHVTRITASALNNRGDVVGYGVDAVSGKGIGVVWPAGSRPQRLRASGSAYPVDINDAGVVIGNTTNSQLEAGLIWKLWDAKGVLVTGQDGANVSLREIRGSWFIGLQTAANGSFSGGLWNTRSGQVVSFPGKILDAVNSSGDVAYATDDGKAEVARPDGTTVAIDAEGYNTVTYLFDRGQAYDAAGDRDNGFSRPILWSNCSH</sequence>
<dbReference type="EMBL" id="SJKD01000008">
    <property type="protein sequence ID" value="TCC45237.1"/>
    <property type="molecule type" value="Genomic_DNA"/>
</dbReference>
<dbReference type="RefSeq" id="WP_131517532.1">
    <property type="nucleotide sequence ID" value="NZ_SJKD01000008.1"/>
</dbReference>
<organism evidence="1 2">
    <name type="scientific">Kribbella capetownensis</name>
    <dbReference type="NCBI Taxonomy" id="1572659"/>
    <lineage>
        <taxon>Bacteria</taxon>
        <taxon>Bacillati</taxon>
        <taxon>Actinomycetota</taxon>
        <taxon>Actinomycetes</taxon>
        <taxon>Propionibacteriales</taxon>
        <taxon>Kribbellaceae</taxon>
        <taxon>Kribbella</taxon>
    </lineage>
</organism>
<dbReference type="Proteomes" id="UP000293342">
    <property type="component" value="Unassembled WGS sequence"/>
</dbReference>
<dbReference type="OrthoDB" id="3824682at2"/>
<proteinExistence type="predicted"/>
<gene>
    <name evidence="1" type="ORF">E0H75_32595</name>
</gene>